<dbReference type="AlphaFoldDB" id="A0A0K8RE29"/>
<organism evidence="1">
    <name type="scientific">Ixodes ricinus</name>
    <name type="common">Common tick</name>
    <name type="synonym">Acarus ricinus</name>
    <dbReference type="NCBI Taxonomy" id="34613"/>
    <lineage>
        <taxon>Eukaryota</taxon>
        <taxon>Metazoa</taxon>
        <taxon>Ecdysozoa</taxon>
        <taxon>Arthropoda</taxon>
        <taxon>Chelicerata</taxon>
        <taxon>Arachnida</taxon>
        <taxon>Acari</taxon>
        <taxon>Parasitiformes</taxon>
        <taxon>Ixodida</taxon>
        <taxon>Ixodoidea</taxon>
        <taxon>Ixodidae</taxon>
        <taxon>Ixodinae</taxon>
        <taxon>Ixodes</taxon>
    </lineage>
</organism>
<evidence type="ECO:0000313" key="1">
    <source>
        <dbReference type="EMBL" id="JAA69336.1"/>
    </source>
</evidence>
<protein>
    <submittedName>
        <fullName evidence="1">Uncharacterized protein</fullName>
    </submittedName>
</protein>
<proteinExistence type="evidence at transcript level"/>
<dbReference type="EMBL" id="GADI01004472">
    <property type="protein sequence ID" value="JAA69336.1"/>
    <property type="molecule type" value="mRNA"/>
</dbReference>
<reference evidence="1" key="1">
    <citation type="submission" date="2012-12" db="EMBL/GenBank/DDBJ databases">
        <title>Identification and characterization of a phenylalanine ammonia-lyase gene family in Isatis indigotica Fort.</title>
        <authorList>
            <person name="Liu Q."/>
            <person name="Chen J."/>
            <person name="Zhou X."/>
            <person name="Di P."/>
            <person name="Xiao Y."/>
            <person name="Xuan H."/>
            <person name="Zhang L."/>
            <person name="Chen W."/>
        </authorList>
    </citation>
    <scope>NUCLEOTIDE SEQUENCE</scope>
    <source>
        <tissue evidence="1">Salivary gland</tissue>
    </source>
</reference>
<name>A0A0K8RE29_IXORI</name>
<sequence>MFALLSVVTLYTWPTLRLDRESASITSDLICCLVCLSKSSLMLNGWSTNLSYSAYCTLIPSRERSSRDAQLSFNENMRFFNDKPDRYVKT</sequence>
<accession>A0A0K8RE29</accession>